<feature type="transmembrane region" description="Helical" evidence="11">
    <location>
        <begin position="311"/>
        <end position="329"/>
    </location>
</feature>
<dbReference type="PRINTS" id="PR00123">
    <property type="entry name" value="ATPASEA"/>
</dbReference>
<evidence type="ECO:0000256" key="11">
    <source>
        <dbReference type="HAMAP-Rule" id="MF_01393"/>
    </source>
</evidence>
<comment type="subcellular location">
    <subcellularLocation>
        <location evidence="11 12">Cell membrane</location>
        <topology evidence="11 12">Multi-pass membrane protein</topology>
    </subcellularLocation>
    <subcellularLocation>
        <location evidence="1">Membrane</location>
        <topology evidence="1">Multi-pass membrane protein</topology>
    </subcellularLocation>
</comment>
<dbReference type="HAMAP" id="MF_01393">
    <property type="entry name" value="ATP_synth_a_bact"/>
    <property type="match status" value="1"/>
</dbReference>
<comment type="similarity">
    <text evidence="2 11 12">Belongs to the ATPase A chain family.</text>
</comment>
<keyword evidence="11" id="KW-1003">Cell membrane</keyword>
<dbReference type="GO" id="GO:0046933">
    <property type="term" value="F:proton-transporting ATP synthase activity, rotational mechanism"/>
    <property type="evidence" value="ECO:0007669"/>
    <property type="project" value="UniProtKB-UniRule"/>
</dbReference>
<dbReference type="SUPFAM" id="SSF81336">
    <property type="entry name" value="F1F0 ATP synthase subunit A"/>
    <property type="match status" value="1"/>
</dbReference>
<dbReference type="CDD" id="cd00310">
    <property type="entry name" value="ATP-synt_Fo_a_6"/>
    <property type="match status" value="1"/>
</dbReference>
<dbReference type="PANTHER" id="PTHR11410">
    <property type="entry name" value="ATP SYNTHASE SUBUNIT A"/>
    <property type="match status" value="1"/>
</dbReference>
<comment type="function">
    <text evidence="11 12">Key component of the proton channel; it plays a direct role in the translocation of protons across the membrane.</text>
</comment>
<feature type="compositionally biased region" description="Basic and acidic residues" evidence="13">
    <location>
        <begin position="36"/>
        <end position="52"/>
    </location>
</feature>
<evidence type="ECO:0000256" key="2">
    <source>
        <dbReference type="ARBA" id="ARBA00006810"/>
    </source>
</evidence>
<feature type="transmembrane region" description="Helical" evidence="11">
    <location>
        <begin position="408"/>
        <end position="433"/>
    </location>
</feature>
<evidence type="ECO:0000256" key="3">
    <source>
        <dbReference type="ARBA" id="ARBA00022448"/>
    </source>
</evidence>
<feature type="transmembrane region" description="Helical" evidence="11">
    <location>
        <begin position="224"/>
        <end position="242"/>
    </location>
</feature>
<keyword evidence="8 11" id="KW-0406">Ion transport</keyword>
<evidence type="ECO:0000256" key="1">
    <source>
        <dbReference type="ARBA" id="ARBA00004141"/>
    </source>
</evidence>
<evidence type="ECO:0000313" key="14">
    <source>
        <dbReference type="EMBL" id="MBK9716268.1"/>
    </source>
</evidence>
<feature type="transmembrane region" description="Helical" evidence="11">
    <location>
        <begin position="371"/>
        <end position="396"/>
    </location>
</feature>
<dbReference type="GO" id="GO:0045259">
    <property type="term" value="C:proton-transporting ATP synthase complex"/>
    <property type="evidence" value="ECO:0007669"/>
    <property type="project" value="UniProtKB-KW"/>
</dbReference>
<feature type="transmembrane region" description="Helical" evidence="11">
    <location>
        <begin position="341"/>
        <end position="365"/>
    </location>
</feature>
<evidence type="ECO:0000256" key="6">
    <source>
        <dbReference type="ARBA" id="ARBA00022781"/>
    </source>
</evidence>
<dbReference type="Pfam" id="PF00119">
    <property type="entry name" value="ATP-synt_A"/>
    <property type="match status" value="1"/>
</dbReference>
<evidence type="ECO:0000256" key="7">
    <source>
        <dbReference type="ARBA" id="ARBA00022989"/>
    </source>
</evidence>
<keyword evidence="5 11" id="KW-0812">Transmembrane</keyword>
<keyword evidence="7 11" id="KW-1133">Transmembrane helix</keyword>
<protein>
    <recommendedName>
        <fullName evidence="11 12">ATP synthase subunit a</fullName>
    </recommendedName>
    <alternativeName>
        <fullName evidence="11">ATP synthase F0 sector subunit a</fullName>
    </alternativeName>
    <alternativeName>
        <fullName evidence="11">F-ATPase subunit 6</fullName>
    </alternativeName>
</protein>
<feature type="region of interest" description="Disordered" evidence="13">
    <location>
        <begin position="23"/>
        <end position="68"/>
    </location>
</feature>
<evidence type="ECO:0000256" key="12">
    <source>
        <dbReference type="RuleBase" id="RU000483"/>
    </source>
</evidence>
<dbReference type="InterPro" id="IPR035908">
    <property type="entry name" value="F0_ATP_A_sf"/>
</dbReference>
<dbReference type="InterPro" id="IPR000568">
    <property type="entry name" value="ATP_synth_F0_asu"/>
</dbReference>
<dbReference type="InterPro" id="IPR045083">
    <property type="entry name" value="ATP_synth_F0_asu_bact/mt"/>
</dbReference>
<sequence>MSYIYRIVILFFVATGRILAQHEESSTETHQNTITQEDHSGHDHSGHDHSQPNDRSQTPASAPQQTGNDVGLIDAHAADHGHKEFNAKEVAFHHISDLNVYSIGPWNFPLPCILYSSEQGWSIFSSGRFHINDEHHGSGHVAIDRYVLNEGKVMRVTDPTFPMGEVEIGEYSVEERDFNGKKKDFCFVNYQGKTYPLDKASTADGGIFGGGISSFYDFSISKNVFAMLLVIGFLSWLFISMARRYKKNPGTAPTGAQKLFEPIILFIQDEVAKPFLGAKYLPYMPLLLAIFFFILGLNLFGQIPFFGGANVTGNLAVTLVLAIIVFIVVNLKGNRHYWEHILWMPGIPAAVKTIITPIEILGIFIKPVTLMLRLFANITAGHIVIIIFVSLIFIFGKAGENPGAAWGASIGSVLLSLFMMAIELLVAFIQAYVFTLLTASYIGAATEEAHHADHKAEHH</sequence>
<comment type="caution">
    <text evidence="14">The sequence shown here is derived from an EMBL/GenBank/DDBJ whole genome shotgun (WGS) entry which is preliminary data.</text>
</comment>
<evidence type="ECO:0000313" key="15">
    <source>
        <dbReference type="Proteomes" id="UP000808349"/>
    </source>
</evidence>
<reference evidence="14 15" key="1">
    <citation type="submission" date="2020-10" db="EMBL/GenBank/DDBJ databases">
        <title>Connecting structure to function with the recovery of over 1000 high-quality activated sludge metagenome-assembled genomes encoding full-length rRNA genes using long-read sequencing.</title>
        <authorList>
            <person name="Singleton C.M."/>
            <person name="Petriglieri F."/>
            <person name="Kristensen J.M."/>
            <person name="Kirkegaard R.H."/>
            <person name="Michaelsen T.Y."/>
            <person name="Andersen M.H."/>
            <person name="Karst S.M."/>
            <person name="Dueholm M.S."/>
            <person name="Nielsen P.H."/>
            <person name="Albertsen M."/>
        </authorList>
    </citation>
    <scope>NUCLEOTIDE SEQUENCE [LARGE SCALE GENOMIC DNA]</scope>
    <source>
        <strain evidence="14">Ribe_18-Q3-R11-54_BAT3C.373</strain>
    </source>
</reference>
<gene>
    <name evidence="11 14" type="primary">atpB</name>
    <name evidence="14" type="ORF">IPO85_01850</name>
</gene>
<dbReference type="AlphaFoldDB" id="A0A9D7S5W7"/>
<keyword evidence="10 11" id="KW-0066">ATP synthesis</keyword>
<dbReference type="Gene3D" id="1.20.120.220">
    <property type="entry name" value="ATP synthase, F0 complex, subunit A"/>
    <property type="match status" value="1"/>
</dbReference>
<dbReference type="NCBIfam" id="TIGR01131">
    <property type="entry name" value="ATP_synt_6_or_A"/>
    <property type="match status" value="1"/>
</dbReference>
<dbReference type="GO" id="GO:0005886">
    <property type="term" value="C:plasma membrane"/>
    <property type="evidence" value="ECO:0007669"/>
    <property type="project" value="UniProtKB-SubCell"/>
</dbReference>
<evidence type="ECO:0000256" key="10">
    <source>
        <dbReference type="ARBA" id="ARBA00023310"/>
    </source>
</evidence>
<evidence type="ECO:0000256" key="4">
    <source>
        <dbReference type="ARBA" id="ARBA00022547"/>
    </source>
</evidence>
<dbReference type="PANTHER" id="PTHR11410:SF0">
    <property type="entry name" value="ATP SYNTHASE SUBUNIT A"/>
    <property type="match status" value="1"/>
</dbReference>
<feature type="transmembrane region" description="Helical" evidence="11">
    <location>
        <begin position="283"/>
        <end position="305"/>
    </location>
</feature>
<evidence type="ECO:0000256" key="9">
    <source>
        <dbReference type="ARBA" id="ARBA00023136"/>
    </source>
</evidence>
<evidence type="ECO:0000256" key="5">
    <source>
        <dbReference type="ARBA" id="ARBA00022692"/>
    </source>
</evidence>
<name>A0A9D7S5W7_9BACT</name>
<evidence type="ECO:0000256" key="13">
    <source>
        <dbReference type="SAM" id="MobiDB-lite"/>
    </source>
</evidence>
<keyword evidence="3 11" id="KW-0813">Transport</keyword>
<keyword evidence="4 11" id="KW-0138">CF(0)</keyword>
<proteinExistence type="inferred from homology"/>
<organism evidence="14 15">
    <name type="scientific">Candidatus Defluviibacterium haderslevense</name>
    <dbReference type="NCBI Taxonomy" id="2981993"/>
    <lineage>
        <taxon>Bacteria</taxon>
        <taxon>Pseudomonadati</taxon>
        <taxon>Bacteroidota</taxon>
        <taxon>Saprospiria</taxon>
        <taxon>Saprospirales</taxon>
        <taxon>Saprospiraceae</taxon>
        <taxon>Candidatus Defluviibacterium</taxon>
    </lineage>
</organism>
<keyword evidence="6 11" id="KW-0375">Hydrogen ion transport</keyword>
<dbReference type="EMBL" id="JADKFW010000004">
    <property type="protein sequence ID" value="MBK9716268.1"/>
    <property type="molecule type" value="Genomic_DNA"/>
</dbReference>
<feature type="compositionally biased region" description="Polar residues" evidence="13">
    <location>
        <begin position="53"/>
        <end position="68"/>
    </location>
</feature>
<dbReference type="Proteomes" id="UP000808349">
    <property type="component" value="Unassembled WGS sequence"/>
</dbReference>
<accession>A0A9D7S5W7</accession>
<keyword evidence="9 11" id="KW-0472">Membrane</keyword>
<evidence type="ECO:0000256" key="8">
    <source>
        <dbReference type="ARBA" id="ARBA00023065"/>
    </source>
</evidence>